<organism evidence="1 2">
    <name type="scientific">Pseudoalteromonas xiamenensis</name>
    <dbReference type="NCBI Taxonomy" id="882626"/>
    <lineage>
        <taxon>Bacteria</taxon>
        <taxon>Pseudomonadati</taxon>
        <taxon>Pseudomonadota</taxon>
        <taxon>Gammaproteobacteria</taxon>
        <taxon>Alteromonadales</taxon>
        <taxon>Pseudoalteromonadaceae</taxon>
        <taxon>Pseudoalteromonas</taxon>
    </lineage>
</organism>
<protein>
    <submittedName>
        <fullName evidence="1">Uncharacterized protein</fullName>
    </submittedName>
</protein>
<evidence type="ECO:0000313" key="1">
    <source>
        <dbReference type="EMBL" id="QTH73477.1"/>
    </source>
</evidence>
<accession>A0A975DLL1</accession>
<dbReference type="Proteomes" id="UP000664904">
    <property type="component" value="Plasmid unnamed5"/>
</dbReference>
<dbReference type="EMBL" id="CP072135">
    <property type="protein sequence ID" value="QTH73477.1"/>
    <property type="molecule type" value="Genomic_DNA"/>
</dbReference>
<keyword evidence="2" id="KW-1185">Reference proteome</keyword>
<proteinExistence type="predicted"/>
<sequence>MKKLMLISLFPFCSMANDAFDSSKLAGTERMFWVNSKTEKAVVYGEFENFHNLKALISSIISTDNSQPYTKEQYCSFDSLVFVDSNKSEIIQFKIDGEHVFYNGYAFADSNSKLSDFVKINQHRISQGEALHSKAIKLNIKNYAAKCL</sequence>
<geneLocation type="plasmid" evidence="1 2">
    <name>unnamed5</name>
</geneLocation>
<keyword evidence="1" id="KW-0614">Plasmid</keyword>
<reference evidence="1" key="1">
    <citation type="submission" date="2021-03" db="EMBL/GenBank/DDBJ databases">
        <title>Complete Genome of Pseudoalteromonas xiamenensis STKMTI.2, a new potential marine bacterium producing anti-Vibrio compounds.</title>
        <authorList>
            <person name="Handayani D.P."/>
            <person name="Isnansetyo A."/>
            <person name="Istiqomah I."/>
            <person name="Jumina J."/>
        </authorList>
    </citation>
    <scope>NUCLEOTIDE SEQUENCE</scope>
    <source>
        <strain evidence="1">STKMTI.2</strain>
        <plasmid evidence="1">unnamed5</plasmid>
    </source>
</reference>
<gene>
    <name evidence="1" type="ORF">J5O05_18460</name>
</gene>
<dbReference type="AlphaFoldDB" id="A0A975DLL1"/>
<dbReference type="RefSeq" id="WP_208845089.1">
    <property type="nucleotide sequence ID" value="NZ_CP072135.1"/>
</dbReference>
<name>A0A975DLL1_9GAMM</name>
<evidence type="ECO:0000313" key="2">
    <source>
        <dbReference type="Proteomes" id="UP000664904"/>
    </source>
</evidence>
<dbReference type="KEGG" id="pxi:J5O05_18460"/>